<evidence type="ECO:0000256" key="4">
    <source>
        <dbReference type="ARBA" id="ARBA00023136"/>
    </source>
</evidence>
<feature type="topological domain" description="Extracellular" evidence="6">
    <location>
        <begin position="1"/>
        <end position="7"/>
    </location>
</feature>
<feature type="coiled-coil region" evidence="6">
    <location>
        <begin position="396"/>
        <end position="430"/>
    </location>
</feature>
<comment type="function">
    <text evidence="6">Negative regulator of FtsZ ring formation; modulates the frequency and position of FtsZ ring formation. Inhibits FtsZ ring formation at polar sites. Interacts either with FtsZ or with one of its binding partners to promote depolymerization.</text>
</comment>
<protein>
    <recommendedName>
        <fullName evidence="6">Septation ring formation regulator EzrA</fullName>
    </recommendedName>
</protein>
<organism evidence="8 9">
    <name type="scientific">Pseudolactococcus piscium MKFS47</name>
    <dbReference type="NCBI Taxonomy" id="297352"/>
    <lineage>
        <taxon>Bacteria</taxon>
        <taxon>Bacillati</taxon>
        <taxon>Bacillota</taxon>
        <taxon>Bacilli</taxon>
        <taxon>Lactobacillales</taxon>
        <taxon>Streptococcaceae</taxon>
        <taxon>Pseudolactococcus</taxon>
    </lineage>
</organism>
<dbReference type="SUPFAM" id="SSF48065">
    <property type="entry name" value="DBL homology domain (DH-domain)"/>
    <property type="match status" value="1"/>
</dbReference>
<keyword evidence="1 6" id="KW-0812">Transmembrane</keyword>
<evidence type="ECO:0000256" key="7">
    <source>
        <dbReference type="SAM" id="Phobius"/>
    </source>
</evidence>
<reference evidence="9" key="1">
    <citation type="submission" date="2015-01" db="EMBL/GenBank/DDBJ databases">
        <authorList>
            <person name="Andreevskaya M."/>
        </authorList>
    </citation>
    <scope>NUCLEOTIDE SEQUENCE [LARGE SCALE GENOMIC DNA]</scope>
    <source>
        <strain evidence="9">MKFS47</strain>
    </source>
</reference>
<dbReference type="GO" id="GO:0005886">
    <property type="term" value="C:plasma membrane"/>
    <property type="evidence" value="ECO:0007669"/>
    <property type="project" value="UniProtKB-SubCell"/>
</dbReference>
<dbReference type="STRING" id="1364.LP2241_50529"/>
<keyword evidence="4 6" id="KW-0472">Membrane</keyword>
<evidence type="ECO:0000313" key="9">
    <source>
        <dbReference type="Proteomes" id="UP000033166"/>
    </source>
</evidence>
<evidence type="ECO:0000256" key="1">
    <source>
        <dbReference type="ARBA" id="ARBA00022692"/>
    </source>
</evidence>
<keyword evidence="2 6" id="KW-1133">Transmembrane helix</keyword>
<dbReference type="InterPro" id="IPR010379">
    <property type="entry name" value="EzrA"/>
</dbReference>
<dbReference type="EMBL" id="LN774769">
    <property type="protein sequence ID" value="CEN29401.1"/>
    <property type="molecule type" value="Genomic_DNA"/>
</dbReference>
<keyword evidence="6" id="KW-0131">Cell cycle</keyword>
<evidence type="ECO:0000256" key="5">
    <source>
        <dbReference type="ARBA" id="ARBA00023210"/>
    </source>
</evidence>
<dbReference type="HOGENOM" id="CLU_034079_2_0_9"/>
<dbReference type="Proteomes" id="UP000033166">
    <property type="component" value="Chromosome I"/>
</dbReference>
<dbReference type="Gene3D" id="1.20.58.60">
    <property type="match status" value="1"/>
</dbReference>
<evidence type="ECO:0000256" key="3">
    <source>
        <dbReference type="ARBA" id="ARBA00023054"/>
    </source>
</evidence>
<keyword evidence="6" id="KW-1003">Cell membrane</keyword>
<feature type="transmembrane region" description="Helical" evidence="7">
    <location>
        <begin position="6"/>
        <end position="26"/>
    </location>
</feature>
<dbReference type="KEGG" id="lpk:LACPI_2201"/>
<evidence type="ECO:0000313" key="8">
    <source>
        <dbReference type="EMBL" id="CEN29401.1"/>
    </source>
</evidence>
<feature type="topological domain" description="Cytoplasmic" evidence="6">
    <location>
        <begin position="27"/>
        <end position="576"/>
    </location>
</feature>
<dbReference type="InterPro" id="IPR035899">
    <property type="entry name" value="DBL_dom_sf"/>
</dbReference>
<dbReference type="GO" id="GO:0000917">
    <property type="term" value="P:division septum assembly"/>
    <property type="evidence" value="ECO:0007669"/>
    <property type="project" value="UniProtKB-KW"/>
</dbReference>
<keyword evidence="5 6" id="KW-0717">Septation</keyword>
<dbReference type="GO" id="GO:0000921">
    <property type="term" value="P:septin ring assembly"/>
    <property type="evidence" value="ECO:0007669"/>
    <property type="project" value="InterPro"/>
</dbReference>
<comment type="similarity">
    <text evidence="6">Belongs to the EzrA family.</text>
</comment>
<keyword evidence="3 6" id="KW-0175">Coiled coil</keyword>
<evidence type="ECO:0000256" key="6">
    <source>
        <dbReference type="HAMAP-Rule" id="MF_00728"/>
    </source>
</evidence>
<proteinExistence type="inferred from homology"/>
<dbReference type="Pfam" id="PF06160">
    <property type="entry name" value="EzrA"/>
    <property type="match status" value="1"/>
</dbReference>
<dbReference type="AlphaFoldDB" id="A0A0D6E032"/>
<accession>A0A0D6E032</accession>
<gene>
    <name evidence="6 8" type="primary">ezrA</name>
    <name evidence="8" type="ORF">LACPI_2201</name>
</gene>
<sequence length="576" mass="65569">MPKSIIIAIIILLAVVVIFYAIAMVLRKQTENRILALEKRKEDLFDLPVQEEVDAVKKLHLVGQSQTIFREWNQKWIDLSANSFADLENHIFEAEQLNDSFRFIRARASVDASEGQIKLMEEDVLSIRDGISELTKQETINSSKIQDSLDLYDTLRSEIADNAGKYGVAITELQVQLKNIETEFTQFVDLNSTGDPIEASEVLETAEEHTIALGAIADRIPALVEELTQTYPAQLEELTEGYEAFKAQDLKLPDSAKVDDRLQEISDDLAQAMIFLENFELDRADAQLEKMKLNLDGLYEVFSDEYKARRDVANNAAIIKDYLAHTRTNNKNLLLEIDHVSQNYILTGNEMGLVRGFQEELETLDSGVSEILDVIKENAQPYSLLGKEVDIIISTLDDIEKNQVKISSDLQNLRKQEKAAQDVADTFDREIRILKRYVEKRNLPGLPQAYLDKFFATSERVQTLFKELNKVKVNIDGVNHLVDVATEDVANLKDATDEMVDKARLAEDLMQYGNRYKTTNERVAKSIARAYQLFERDRNYAASFEEISVTLDEVEPGASERISNVYYNTKPTPDYR</sequence>
<name>A0A0D6E032_9LACT</name>
<keyword evidence="6" id="KW-0132">Cell division</keyword>
<dbReference type="HAMAP" id="MF_00728">
    <property type="entry name" value="EzrA"/>
    <property type="match status" value="1"/>
</dbReference>
<dbReference type="GO" id="GO:0005940">
    <property type="term" value="C:septin ring"/>
    <property type="evidence" value="ECO:0007669"/>
    <property type="project" value="InterPro"/>
</dbReference>
<comment type="subcellular location">
    <subcellularLocation>
        <location evidence="6">Cell membrane</location>
        <topology evidence="6">Single-pass membrane protein</topology>
    </subcellularLocation>
    <text evidence="6">Colocalized with FtsZ to the nascent septal site.</text>
</comment>
<evidence type="ECO:0000256" key="2">
    <source>
        <dbReference type="ARBA" id="ARBA00022989"/>
    </source>
</evidence>
<dbReference type="RefSeq" id="WP_047916379.1">
    <property type="nucleotide sequence ID" value="NZ_LN774769.1"/>
</dbReference>